<dbReference type="Gramene" id="ONK58146">
    <property type="protein sequence ID" value="ONK58146"/>
    <property type="gene ID" value="A4U43_C09F8690"/>
</dbReference>
<keyword evidence="3" id="KW-1185">Reference proteome</keyword>
<evidence type="ECO:0000256" key="1">
    <source>
        <dbReference type="SAM" id="MobiDB-lite"/>
    </source>
</evidence>
<gene>
    <name evidence="2" type="ORF">A4U43_C09F8690</name>
</gene>
<evidence type="ECO:0000313" key="3">
    <source>
        <dbReference type="Proteomes" id="UP000243459"/>
    </source>
</evidence>
<name>A0A5P1EB44_ASPOF</name>
<reference evidence="3" key="1">
    <citation type="journal article" date="2017" name="Nat. Commun.">
        <title>The asparagus genome sheds light on the origin and evolution of a young Y chromosome.</title>
        <authorList>
            <person name="Harkess A."/>
            <person name="Zhou J."/>
            <person name="Xu C."/>
            <person name="Bowers J.E."/>
            <person name="Van der Hulst R."/>
            <person name="Ayyampalayam S."/>
            <person name="Mercati F."/>
            <person name="Riccardi P."/>
            <person name="McKain M.R."/>
            <person name="Kakrana A."/>
            <person name="Tang H."/>
            <person name="Ray J."/>
            <person name="Groenendijk J."/>
            <person name="Arikit S."/>
            <person name="Mathioni S.M."/>
            <person name="Nakano M."/>
            <person name="Shan H."/>
            <person name="Telgmann-Rauber A."/>
            <person name="Kanno A."/>
            <person name="Yue Z."/>
            <person name="Chen H."/>
            <person name="Li W."/>
            <person name="Chen Y."/>
            <person name="Xu X."/>
            <person name="Zhang Y."/>
            <person name="Luo S."/>
            <person name="Chen H."/>
            <person name="Gao J."/>
            <person name="Mao Z."/>
            <person name="Pires J.C."/>
            <person name="Luo M."/>
            <person name="Kudrna D."/>
            <person name="Wing R.A."/>
            <person name="Meyers B.C."/>
            <person name="Yi K."/>
            <person name="Kong H."/>
            <person name="Lavrijsen P."/>
            <person name="Sunseri F."/>
            <person name="Falavigna A."/>
            <person name="Ye Y."/>
            <person name="Leebens-Mack J.H."/>
            <person name="Chen G."/>
        </authorList>
    </citation>
    <scope>NUCLEOTIDE SEQUENCE [LARGE SCALE GENOMIC DNA]</scope>
    <source>
        <strain evidence="3">cv. DH0086</strain>
    </source>
</reference>
<dbReference type="Proteomes" id="UP000243459">
    <property type="component" value="Chromosome 9"/>
</dbReference>
<dbReference type="AlphaFoldDB" id="A0A5P1EB44"/>
<protein>
    <submittedName>
        <fullName evidence="2">Uncharacterized protein</fullName>
    </submittedName>
</protein>
<feature type="compositionally biased region" description="Polar residues" evidence="1">
    <location>
        <begin position="12"/>
        <end position="24"/>
    </location>
</feature>
<organism evidence="2 3">
    <name type="scientific">Asparagus officinalis</name>
    <name type="common">Garden asparagus</name>
    <dbReference type="NCBI Taxonomy" id="4686"/>
    <lineage>
        <taxon>Eukaryota</taxon>
        <taxon>Viridiplantae</taxon>
        <taxon>Streptophyta</taxon>
        <taxon>Embryophyta</taxon>
        <taxon>Tracheophyta</taxon>
        <taxon>Spermatophyta</taxon>
        <taxon>Magnoliopsida</taxon>
        <taxon>Liliopsida</taxon>
        <taxon>Asparagales</taxon>
        <taxon>Asparagaceae</taxon>
        <taxon>Asparagoideae</taxon>
        <taxon>Asparagus</taxon>
    </lineage>
</organism>
<feature type="region of interest" description="Disordered" evidence="1">
    <location>
        <begin position="1"/>
        <end position="27"/>
    </location>
</feature>
<sequence>MSGPHPEPLMLASSSPIKQSSPNEGKNLLDVAEPHLIRRSLLDDEQEPVRLLHLQSHRLTMIGSSRVDGSSGNVNSGVGRSGTLLPLENEYLIFGGHFEFEEERR</sequence>
<proteinExistence type="predicted"/>
<dbReference type="EMBL" id="CM007389">
    <property type="protein sequence ID" value="ONK58146.1"/>
    <property type="molecule type" value="Genomic_DNA"/>
</dbReference>
<accession>A0A5P1EB44</accession>
<evidence type="ECO:0000313" key="2">
    <source>
        <dbReference type="EMBL" id="ONK58146.1"/>
    </source>
</evidence>